<dbReference type="CDD" id="cd01948">
    <property type="entry name" value="EAL"/>
    <property type="match status" value="1"/>
</dbReference>
<feature type="transmembrane region" description="Helical" evidence="6">
    <location>
        <begin position="20"/>
        <end position="44"/>
    </location>
</feature>
<dbReference type="SMART" id="SM00052">
    <property type="entry name" value="EAL"/>
    <property type="match status" value="1"/>
</dbReference>
<dbReference type="PANTHER" id="PTHR33121">
    <property type="entry name" value="CYCLIC DI-GMP PHOSPHODIESTERASE PDEF"/>
    <property type="match status" value="1"/>
</dbReference>
<evidence type="ECO:0000313" key="9">
    <source>
        <dbReference type="EMBL" id="TKK22847.1"/>
    </source>
</evidence>
<reference evidence="9 10" key="1">
    <citation type="journal article" date="2019" name="Sci. Rep.">
        <title>Differences in resource use lead to coexistence of seed-transmitted microbial populations.</title>
        <authorList>
            <person name="Torres-Cortes G."/>
            <person name="Garcia B.J."/>
            <person name="Compant S."/>
            <person name="Rezki S."/>
            <person name="Jones P."/>
            <person name="Preveaux A."/>
            <person name="Briand M."/>
            <person name="Roulet A."/>
            <person name="Bouchez O."/>
            <person name="Jacobson D."/>
            <person name="Barret M."/>
        </authorList>
    </citation>
    <scope>NUCLEOTIDE SEQUENCE [LARGE SCALE GENOMIC DNA]</scope>
    <source>
        <strain evidence="9 10">CFBP13530</strain>
    </source>
</reference>
<dbReference type="PROSITE" id="PS50883">
    <property type="entry name" value="EAL"/>
    <property type="match status" value="1"/>
</dbReference>
<evidence type="ECO:0000256" key="4">
    <source>
        <dbReference type="ARBA" id="ARBA00022989"/>
    </source>
</evidence>
<evidence type="ECO:0000256" key="3">
    <source>
        <dbReference type="ARBA" id="ARBA00022692"/>
    </source>
</evidence>
<comment type="subcellular location">
    <subcellularLocation>
        <location evidence="1">Cell membrane</location>
        <topology evidence="1">Multi-pass membrane protein</topology>
    </subcellularLocation>
</comment>
<evidence type="ECO:0000256" key="6">
    <source>
        <dbReference type="SAM" id="Phobius"/>
    </source>
</evidence>
<evidence type="ECO:0000259" key="8">
    <source>
        <dbReference type="PROSITE" id="PS50887"/>
    </source>
</evidence>
<comment type="caution">
    <text evidence="9">The sequence shown here is derived from an EMBL/GenBank/DDBJ whole genome shotgun (WGS) entry which is preliminary data.</text>
</comment>
<evidence type="ECO:0000313" key="10">
    <source>
        <dbReference type="Proteomes" id="UP000306327"/>
    </source>
</evidence>
<dbReference type="Gene3D" id="3.30.450.20">
    <property type="entry name" value="PAS domain"/>
    <property type="match status" value="2"/>
</dbReference>
<dbReference type="InterPro" id="IPR043128">
    <property type="entry name" value="Rev_trsase/Diguanyl_cyclase"/>
</dbReference>
<name>A0AB38P8M5_9ENTR</name>
<gene>
    <name evidence="9" type="ORF">EcCFBP13530_01370</name>
</gene>
<feature type="transmembrane region" description="Helical" evidence="6">
    <location>
        <begin position="358"/>
        <end position="379"/>
    </location>
</feature>
<evidence type="ECO:0000256" key="2">
    <source>
        <dbReference type="ARBA" id="ARBA00022475"/>
    </source>
</evidence>
<evidence type="ECO:0000259" key="7">
    <source>
        <dbReference type="PROSITE" id="PS50883"/>
    </source>
</evidence>
<dbReference type="InterPro" id="IPR001633">
    <property type="entry name" value="EAL_dom"/>
</dbReference>
<dbReference type="Pfam" id="PF02743">
    <property type="entry name" value="dCache_1"/>
    <property type="match status" value="1"/>
</dbReference>
<dbReference type="InterPro" id="IPR033479">
    <property type="entry name" value="dCache_1"/>
</dbReference>
<evidence type="ECO:0000256" key="5">
    <source>
        <dbReference type="ARBA" id="ARBA00023136"/>
    </source>
</evidence>
<dbReference type="SUPFAM" id="SSF141868">
    <property type="entry name" value="EAL domain-like"/>
    <property type="match status" value="1"/>
</dbReference>
<dbReference type="PROSITE" id="PS50887">
    <property type="entry name" value="GGDEF"/>
    <property type="match status" value="1"/>
</dbReference>
<dbReference type="SMART" id="SM00267">
    <property type="entry name" value="GGDEF"/>
    <property type="match status" value="1"/>
</dbReference>
<organism evidence="9 10">
    <name type="scientific">Enterobacter cancerogenus</name>
    <dbReference type="NCBI Taxonomy" id="69218"/>
    <lineage>
        <taxon>Bacteria</taxon>
        <taxon>Pseudomonadati</taxon>
        <taxon>Pseudomonadota</taxon>
        <taxon>Gammaproteobacteria</taxon>
        <taxon>Enterobacterales</taxon>
        <taxon>Enterobacteriaceae</taxon>
        <taxon>Enterobacter</taxon>
        <taxon>Enterobacter cloacae complex</taxon>
    </lineage>
</organism>
<feature type="domain" description="GGDEF" evidence="8">
    <location>
        <begin position="461"/>
        <end position="598"/>
    </location>
</feature>
<sequence>MAREGYIMSNAFNARIYPLTLLHTILLFLAITFATVFCTVFFMLKHASQDILNTMSDKIISSKGETIKNTINYYIDTPRQVNSIITHALQKNTREHVDLVKVRSELLNVMETVFADNYYLSSTAFGSVEGDYVGIARELSAQNKEYLTQKSKSTGNNLTFYSGTSEASGIDDVISGYDMFQRPWYAQVYKEKKSSWTNAYRDMNSTSAVSISYSSPTYDLNGKFIGVVSSDLRLTELNKSLEKIKPFDGSILIVVNENNQIVAASDSSLTRGDKHGRLTDQHGFDIPYLKDSSLPVVKKVGQLIDHKLPARVSRISVNDSQYFVLVLPLMDNNHLLNWKSVIIVPEKIMLKELENFKYLGFLGLFGIFSLGLILILVVVSKVISPLRAILNKTDELTSYRWTLPEDKWVFPEIAQLEQSFWKLSRHLAKSFEALEKQINLDATTGLLTRAGLTSKEETFVQRNLLAVISVDNMNAITNSLGYEYGNEFIRAFIDKMQTTFPQGTLICRDAVDKFIAIFPGMHQHADVEWYQQLITNLFTDKYHPKESLPKKFVFTGYAGAVLSRVTKSTLTEAIMNAGIALEYARKSTTCHAMLFTESMHAQEVYNLQLHENLSRGIYNQEFHLVLQPIVDLSTGQCTEGECLIRWHSKEMGVVPPDRFIALAEETGLILPLGNWIIERACLELADLITRGASDDFKLHINISARQLLSADFAWFLLDAIKSNGLKNQNICIEITETVLLQEIERTRKTLQYLRRHGITVAIDDFGSGFSSLSYLNILPFDAVKIDRTFTAGVLTDQKCESIISSIVTLTNGFSVPLIAEGIEDDATRLKLIDLGCMKAQGYYFKKPAPFSDFVCSKGNIIL</sequence>
<dbReference type="PANTHER" id="PTHR33121:SF70">
    <property type="entry name" value="SIGNALING PROTEIN YKOW"/>
    <property type="match status" value="1"/>
</dbReference>
<dbReference type="GO" id="GO:0071111">
    <property type="term" value="F:cyclic-guanylate-specific phosphodiesterase activity"/>
    <property type="evidence" value="ECO:0007669"/>
    <property type="project" value="InterPro"/>
</dbReference>
<dbReference type="Pfam" id="PF00990">
    <property type="entry name" value="GGDEF"/>
    <property type="match status" value="1"/>
</dbReference>
<accession>A0AB38P8M5</accession>
<dbReference type="InterPro" id="IPR035919">
    <property type="entry name" value="EAL_sf"/>
</dbReference>
<dbReference type="EMBL" id="QGAL01000001">
    <property type="protein sequence ID" value="TKK22847.1"/>
    <property type="molecule type" value="Genomic_DNA"/>
</dbReference>
<keyword evidence="4 6" id="KW-1133">Transmembrane helix</keyword>
<dbReference type="GO" id="GO:0005886">
    <property type="term" value="C:plasma membrane"/>
    <property type="evidence" value="ECO:0007669"/>
    <property type="project" value="UniProtKB-SubCell"/>
</dbReference>
<dbReference type="InterPro" id="IPR000160">
    <property type="entry name" value="GGDEF_dom"/>
</dbReference>
<dbReference type="SUPFAM" id="SSF55073">
    <property type="entry name" value="Nucleotide cyclase"/>
    <property type="match status" value="1"/>
</dbReference>
<feature type="domain" description="EAL" evidence="7">
    <location>
        <begin position="606"/>
        <end position="861"/>
    </location>
</feature>
<dbReference type="InterPro" id="IPR050706">
    <property type="entry name" value="Cyclic-di-GMP_PDE-like"/>
</dbReference>
<dbReference type="Gene3D" id="3.20.20.450">
    <property type="entry name" value="EAL domain"/>
    <property type="match status" value="1"/>
</dbReference>
<dbReference type="InterPro" id="IPR029787">
    <property type="entry name" value="Nucleotide_cyclase"/>
</dbReference>
<dbReference type="Pfam" id="PF00563">
    <property type="entry name" value="EAL"/>
    <property type="match status" value="1"/>
</dbReference>
<proteinExistence type="predicted"/>
<keyword evidence="2" id="KW-1003">Cell membrane</keyword>
<dbReference type="Proteomes" id="UP000306327">
    <property type="component" value="Unassembled WGS sequence"/>
</dbReference>
<dbReference type="Gene3D" id="3.30.70.270">
    <property type="match status" value="1"/>
</dbReference>
<keyword evidence="5 6" id="KW-0472">Membrane</keyword>
<keyword evidence="3 6" id="KW-0812">Transmembrane</keyword>
<dbReference type="CDD" id="cd12913">
    <property type="entry name" value="PDC1_MCP_like"/>
    <property type="match status" value="1"/>
</dbReference>
<evidence type="ECO:0000256" key="1">
    <source>
        <dbReference type="ARBA" id="ARBA00004651"/>
    </source>
</evidence>
<dbReference type="AlphaFoldDB" id="A0AB38P8M5"/>
<protein>
    <submittedName>
        <fullName evidence="9">GGDEF domain-containing protein</fullName>
    </submittedName>
</protein>